<dbReference type="EMBL" id="CP040017">
    <property type="protein sequence ID" value="QCP09513.1"/>
    <property type="molecule type" value="Genomic_DNA"/>
</dbReference>
<comment type="similarity">
    <text evidence="4 9">Belongs to the rubredoxin family.</text>
</comment>
<comment type="pathway">
    <text evidence="3">Hydrocarbon metabolism; alkane degradation.</text>
</comment>
<name>A0A4P8HIW7_9BURK</name>
<dbReference type="FunFam" id="2.20.28.10:FF:000001">
    <property type="entry name" value="Rubredoxin"/>
    <property type="match status" value="1"/>
</dbReference>
<dbReference type="CDD" id="cd00730">
    <property type="entry name" value="rubredoxin"/>
    <property type="match status" value="1"/>
</dbReference>
<reference evidence="11 14" key="2">
    <citation type="submission" date="2020-08" db="EMBL/GenBank/DDBJ databases">
        <title>Genomic Encyclopedia of Type Strains, Phase III (KMG-III): the genomes of soil and plant-associated and newly described type strains.</title>
        <authorList>
            <person name="Whitman W."/>
        </authorList>
    </citation>
    <scope>NUCLEOTIDE SEQUENCE [LARGE SCALE GENOMIC DNA]</scope>
    <source>
        <strain evidence="11 14">CECT 7753</strain>
    </source>
</reference>
<evidence type="ECO:0000313" key="12">
    <source>
        <dbReference type="EMBL" id="QCP09513.1"/>
    </source>
</evidence>
<dbReference type="InterPro" id="IPR050526">
    <property type="entry name" value="Rubredoxin_ET"/>
</dbReference>
<accession>A0A4P8HIW7</accession>
<proteinExistence type="inferred from homology"/>
<dbReference type="Proteomes" id="UP000584325">
    <property type="component" value="Unassembled WGS sequence"/>
</dbReference>
<keyword evidence="5" id="KW-0813">Transport</keyword>
<dbReference type="InterPro" id="IPR018527">
    <property type="entry name" value="Rubredoxin_Fe_BS"/>
</dbReference>
<evidence type="ECO:0000313" key="14">
    <source>
        <dbReference type="Proteomes" id="UP000584325"/>
    </source>
</evidence>
<gene>
    <name evidence="12" type="ORF">FCL38_03065</name>
    <name evidence="11" type="ORF">FHS02_000210</name>
</gene>
<evidence type="ECO:0000256" key="3">
    <source>
        <dbReference type="ARBA" id="ARBA00004933"/>
    </source>
</evidence>
<evidence type="ECO:0000256" key="4">
    <source>
        <dbReference type="ARBA" id="ARBA00005337"/>
    </source>
</evidence>
<keyword evidence="7 9" id="KW-0249">Electron transport</keyword>
<dbReference type="PANTHER" id="PTHR47627">
    <property type="entry name" value="RUBREDOXIN"/>
    <property type="match status" value="1"/>
</dbReference>
<evidence type="ECO:0000256" key="7">
    <source>
        <dbReference type="ARBA" id="ARBA00022982"/>
    </source>
</evidence>
<evidence type="ECO:0000256" key="6">
    <source>
        <dbReference type="ARBA" id="ARBA00022723"/>
    </source>
</evidence>
<dbReference type="GO" id="GO:0009055">
    <property type="term" value="F:electron transfer activity"/>
    <property type="evidence" value="ECO:0007669"/>
    <property type="project" value="TreeGrafter"/>
</dbReference>
<dbReference type="PRINTS" id="PR00163">
    <property type="entry name" value="RUBREDOXIN"/>
</dbReference>
<dbReference type="PROSITE" id="PS50903">
    <property type="entry name" value="RUBREDOXIN_LIKE"/>
    <property type="match status" value="1"/>
</dbReference>
<reference evidence="12 13" key="1">
    <citation type="submission" date="2019-05" db="EMBL/GenBank/DDBJ databases">
        <title>Draft Genome Sequences of Six Type Strains of the Genus Massilia.</title>
        <authorList>
            <person name="Miess H."/>
            <person name="Frediansyhah A."/>
            <person name="Gross H."/>
        </authorList>
    </citation>
    <scope>NUCLEOTIDE SEQUENCE [LARGE SCALE GENOMIC DNA]</scope>
    <source>
        <strain evidence="12 13">DSMZ 26121</strain>
    </source>
</reference>
<protein>
    <recommendedName>
        <fullName evidence="9">Rubredoxin</fullName>
    </recommendedName>
</protein>
<organism evidence="11 14">
    <name type="scientific">Pseudoduganella umbonata</name>
    <dbReference type="NCBI Taxonomy" id="864828"/>
    <lineage>
        <taxon>Bacteria</taxon>
        <taxon>Pseudomonadati</taxon>
        <taxon>Pseudomonadota</taxon>
        <taxon>Betaproteobacteria</taxon>
        <taxon>Burkholderiales</taxon>
        <taxon>Oxalobacteraceae</taxon>
        <taxon>Telluria group</taxon>
        <taxon>Pseudoduganella</taxon>
    </lineage>
</organism>
<dbReference type="SUPFAM" id="SSF57802">
    <property type="entry name" value="Rubredoxin-like"/>
    <property type="match status" value="1"/>
</dbReference>
<evidence type="ECO:0000313" key="11">
    <source>
        <dbReference type="EMBL" id="MBB3219423.1"/>
    </source>
</evidence>
<dbReference type="GO" id="GO:0005506">
    <property type="term" value="F:iron ion binding"/>
    <property type="evidence" value="ECO:0007669"/>
    <property type="project" value="UniProtKB-UniRule"/>
</dbReference>
<dbReference type="EMBL" id="JACHXS010000001">
    <property type="protein sequence ID" value="MBB3219423.1"/>
    <property type="molecule type" value="Genomic_DNA"/>
</dbReference>
<evidence type="ECO:0000256" key="9">
    <source>
        <dbReference type="RuleBase" id="RU003820"/>
    </source>
</evidence>
<dbReference type="PANTHER" id="PTHR47627:SF1">
    <property type="entry name" value="RUBREDOXIN-1-RELATED"/>
    <property type="match status" value="1"/>
</dbReference>
<dbReference type="Proteomes" id="UP000298763">
    <property type="component" value="Chromosome"/>
</dbReference>
<dbReference type="AlphaFoldDB" id="A0A4P8HIW7"/>
<dbReference type="Pfam" id="PF00301">
    <property type="entry name" value="Rubredoxin"/>
    <property type="match status" value="1"/>
</dbReference>
<keyword evidence="13" id="KW-1185">Reference proteome</keyword>
<dbReference type="InterPro" id="IPR024934">
    <property type="entry name" value="Rubredoxin-like_dom"/>
</dbReference>
<evidence type="ECO:0000313" key="13">
    <source>
        <dbReference type="Proteomes" id="UP000298763"/>
    </source>
</evidence>
<comment type="function">
    <text evidence="2">Involved in the hydrocarbon hydroxylating system, which transfers electrons from NADH to rubredoxin reductase and then through rubredoxin to alkane 1 monooxygenase.</text>
</comment>
<comment type="cofactor">
    <cofactor evidence="1 9">
        <name>Fe(3+)</name>
        <dbReference type="ChEBI" id="CHEBI:29034"/>
    </cofactor>
</comment>
<keyword evidence="8 9" id="KW-0408">Iron</keyword>
<dbReference type="Gene3D" id="2.20.28.10">
    <property type="match status" value="1"/>
</dbReference>
<evidence type="ECO:0000256" key="8">
    <source>
        <dbReference type="ARBA" id="ARBA00023004"/>
    </source>
</evidence>
<evidence type="ECO:0000256" key="1">
    <source>
        <dbReference type="ARBA" id="ARBA00001965"/>
    </source>
</evidence>
<dbReference type="InterPro" id="IPR024935">
    <property type="entry name" value="Rubredoxin_dom"/>
</dbReference>
<dbReference type="PROSITE" id="PS00202">
    <property type="entry name" value="RUBREDOXIN"/>
    <property type="match status" value="1"/>
</dbReference>
<keyword evidence="6 9" id="KW-0479">Metal-binding</keyword>
<evidence type="ECO:0000256" key="2">
    <source>
        <dbReference type="ARBA" id="ARBA00002792"/>
    </source>
</evidence>
<sequence length="54" mass="5806">MKTWQCAVCGFVCDEAAGLPREGIAPGTPWDAVPDNWACPGCGMAKDDFEMVEK</sequence>
<evidence type="ECO:0000256" key="5">
    <source>
        <dbReference type="ARBA" id="ARBA00022448"/>
    </source>
</evidence>
<dbReference type="RefSeq" id="WP_137312400.1">
    <property type="nucleotide sequence ID" value="NZ_CP040017.1"/>
</dbReference>
<dbReference type="OrthoDB" id="9800607at2"/>
<dbReference type="GO" id="GO:0043448">
    <property type="term" value="P:alkane catabolic process"/>
    <property type="evidence" value="ECO:0007669"/>
    <property type="project" value="TreeGrafter"/>
</dbReference>
<evidence type="ECO:0000259" key="10">
    <source>
        <dbReference type="PROSITE" id="PS50903"/>
    </source>
</evidence>
<feature type="domain" description="Rubredoxin-like" evidence="10">
    <location>
        <begin position="1"/>
        <end position="52"/>
    </location>
</feature>